<evidence type="ECO:0000313" key="9">
    <source>
        <dbReference type="EMBL" id="MQW31705.1"/>
    </source>
</evidence>
<dbReference type="GeneID" id="25011682"/>
<comment type="caution">
    <text evidence="9">The sequence shown here is derived from an EMBL/GenBank/DDBJ whole genome shotgun (WGS) entry which is preliminary data.</text>
</comment>
<dbReference type="InterPro" id="IPR003593">
    <property type="entry name" value="AAA+_ATPase"/>
</dbReference>
<dbReference type="SMART" id="SM00382">
    <property type="entry name" value="AAA"/>
    <property type="match status" value="2"/>
</dbReference>
<sequence>MYELKSLDKKFPGVHALKAIDFHIKRGEIVGLVGENGAGKSTLMKVIYGAYQPDGGQILINGDAVRFANPRQAMEKGIGMVFQEQSLIPNLTVMENIFLGYEQQFVRLGVINWKEMAKAAKAQLAKVKLDIDPSTVTSKLSFAQRQLVELAKVLTLEERVDGDLVILLDEPTSVLSKDEVELLFKLVRELVTRASFIFVSHRMDEVMELSDRIYVMKDGQVVDVVERGGGGADAESIQHKMVGRNVDKQYYREQLQKPYDPSRVLVEMSGIDLPGRTKDISLRLHAGEVLCLVGTEGSGREAILRAIYGMLSPTGGRLKIKGREVRTYSPRQSVGLGVGYVPRERKIEGIVAGMNVYENMTLSQLKKHSTASVLQVGKERALAREWIRKLSIKAHSELADCGNLSGGNQQKVVLAKWRSAGADIMLLDHPTRGLDIGAKEDVYEMIRAMSDAGVGIVLVADTLEEAIGLSHTIVVVKDGRIQKRFDCVPGAKPSLYDLLHYMI</sequence>
<dbReference type="CDD" id="cd03216">
    <property type="entry name" value="ABC_Carb_Monos_I"/>
    <property type="match status" value="1"/>
</dbReference>
<dbReference type="CDD" id="cd03215">
    <property type="entry name" value="ABC_Carb_Monos_II"/>
    <property type="match status" value="1"/>
</dbReference>
<dbReference type="EMBL" id="WISR01000027">
    <property type="protein sequence ID" value="MQW31705.1"/>
    <property type="molecule type" value="Genomic_DNA"/>
</dbReference>
<evidence type="ECO:0000256" key="2">
    <source>
        <dbReference type="ARBA" id="ARBA00022475"/>
    </source>
</evidence>
<evidence type="ECO:0000313" key="10">
    <source>
        <dbReference type="Proteomes" id="UP000429484"/>
    </source>
</evidence>
<dbReference type="KEGG" id="smer:DU99_22125"/>
<keyword evidence="2" id="KW-1003">Cell membrane</keyword>
<dbReference type="Proteomes" id="UP000429484">
    <property type="component" value="Unassembled WGS sequence"/>
</dbReference>
<evidence type="ECO:0000256" key="7">
    <source>
        <dbReference type="ARBA" id="ARBA00023136"/>
    </source>
</evidence>
<dbReference type="RefSeq" id="WP_010967750.1">
    <property type="nucleotide sequence ID" value="NZ_BJNJ01000014.1"/>
</dbReference>
<proteinExistence type="predicted"/>
<evidence type="ECO:0000256" key="3">
    <source>
        <dbReference type="ARBA" id="ARBA00022597"/>
    </source>
</evidence>
<keyword evidence="4" id="KW-0547">Nucleotide-binding</keyword>
<keyword evidence="7" id="KW-0472">Membrane</keyword>
<keyword evidence="5 9" id="KW-0067">ATP-binding</keyword>
<dbReference type="SUPFAM" id="SSF52540">
    <property type="entry name" value="P-loop containing nucleoside triphosphate hydrolases"/>
    <property type="match status" value="2"/>
</dbReference>
<evidence type="ECO:0000256" key="6">
    <source>
        <dbReference type="ARBA" id="ARBA00022967"/>
    </source>
</evidence>
<dbReference type="InterPro" id="IPR003439">
    <property type="entry name" value="ABC_transporter-like_ATP-bd"/>
</dbReference>
<gene>
    <name evidence="9" type="ORF">GHK53_02235</name>
</gene>
<dbReference type="PROSITE" id="PS50893">
    <property type="entry name" value="ABC_TRANSPORTER_2"/>
    <property type="match status" value="2"/>
</dbReference>
<accession>A0AAW9THZ8</accession>
<dbReference type="Pfam" id="PF00005">
    <property type="entry name" value="ABC_tran"/>
    <property type="match status" value="2"/>
</dbReference>
<keyword evidence="6" id="KW-1278">Translocase</keyword>
<dbReference type="GO" id="GO:0005524">
    <property type="term" value="F:ATP binding"/>
    <property type="evidence" value="ECO:0007669"/>
    <property type="project" value="UniProtKB-KW"/>
</dbReference>
<dbReference type="Gene3D" id="3.40.50.300">
    <property type="entry name" value="P-loop containing nucleotide triphosphate hydrolases"/>
    <property type="match status" value="2"/>
</dbReference>
<keyword evidence="1" id="KW-0813">Transport</keyword>
<keyword evidence="3" id="KW-0762">Sugar transport</keyword>
<dbReference type="PANTHER" id="PTHR43790:SF3">
    <property type="entry name" value="D-ALLOSE IMPORT ATP-BINDING PROTEIN ALSA-RELATED"/>
    <property type="match status" value="1"/>
</dbReference>
<evidence type="ECO:0000256" key="5">
    <source>
        <dbReference type="ARBA" id="ARBA00022840"/>
    </source>
</evidence>
<organism evidence="9 10">
    <name type="scientific">Rhizobium meliloti</name>
    <name type="common">Ensifer meliloti</name>
    <name type="synonym">Sinorhizobium meliloti</name>
    <dbReference type="NCBI Taxonomy" id="382"/>
    <lineage>
        <taxon>Bacteria</taxon>
        <taxon>Pseudomonadati</taxon>
        <taxon>Pseudomonadota</taxon>
        <taxon>Alphaproteobacteria</taxon>
        <taxon>Hyphomicrobiales</taxon>
        <taxon>Rhizobiaceae</taxon>
        <taxon>Sinorhizobium/Ensifer group</taxon>
        <taxon>Sinorhizobium</taxon>
    </lineage>
</organism>
<feature type="domain" description="ABC transporter" evidence="8">
    <location>
        <begin position="2"/>
        <end position="243"/>
    </location>
</feature>
<feature type="domain" description="ABC transporter" evidence="8">
    <location>
        <begin position="256"/>
        <end position="503"/>
    </location>
</feature>
<evidence type="ECO:0000259" key="8">
    <source>
        <dbReference type="PROSITE" id="PS50893"/>
    </source>
</evidence>
<dbReference type="AlphaFoldDB" id="A0AAW9THZ8"/>
<reference evidence="9 10" key="1">
    <citation type="journal article" date="2013" name="Genome Biol.">
        <title>Comparative genomics of the core and accessory genomes of 48 Sinorhizobium strains comprising five genospecies.</title>
        <authorList>
            <person name="Sugawara M."/>
            <person name="Epstein B."/>
            <person name="Badgley B.D."/>
            <person name="Unno T."/>
            <person name="Xu L."/>
            <person name="Reese J."/>
            <person name="Gyaneshwar P."/>
            <person name="Denny R."/>
            <person name="Mudge J."/>
            <person name="Bharti A.K."/>
            <person name="Farmer A.D."/>
            <person name="May G.D."/>
            <person name="Woodward J.E."/>
            <person name="Medigue C."/>
            <person name="Vallenet D."/>
            <person name="Lajus A."/>
            <person name="Rouy Z."/>
            <person name="Martinez-Vaz B."/>
            <person name="Tiffin P."/>
            <person name="Young N.D."/>
            <person name="Sadowsky M.J."/>
        </authorList>
    </citation>
    <scope>NUCLEOTIDE SEQUENCE [LARGE SCALE GENOMIC DNA]</scope>
    <source>
        <strain evidence="9 10">N6B1</strain>
    </source>
</reference>
<dbReference type="InterPro" id="IPR050107">
    <property type="entry name" value="ABC_carbohydrate_import_ATPase"/>
</dbReference>
<dbReference type="InterPro" id="IPR027417">
    <property type="entry name" value="P-loop_NTPase"/>
</dbReference>
<evidence type="ECO:0000256" key="1">
    <source>
        <dbReference type="ARBA" id="ARBA00022448"/>
    </source>
</evidence>
<dbReference type="PANTHER" id="PTHR43790">
    <property type="entry name" value="CARBOHYDRATE TRANSPORT ATP-BINDING PROTEIN MG119-RELATED"/>
    <property type="match status" value="1"/>
</dbReference>
<protein>
    <submittedName>
        <fullName evidence="9">ATP-binding cassette domain-containing protein</fullName>
    </submittedName>
</protein>
<name>A0AAW9THZ8_RHIML</name>
<evidence type="ECO:0000256" key="4">
    <source>
        <dbReference type="ARBA" id="ARBA00022741"/>
    </source>
</evidence>
<dbReference type="GO" id="GO:0016887">
    <property type="term" value="F:ATP hydrolysis activity"/>
    <property type="evidence" value="ECO:0007669"/>
    <property type="project" value="InterPro"/>
</dbReference>